<keyword evidence="1" id="KW-0812">Transmembrane</keyword>
<dbReference type="KEGG" id="maes:Ga0123461_1563"/>
<name>A0A2K8L6V1_MARES</name>
<dbReference type="AlphaFoldDB" id="A0A2K8L6V1"/>
<organism evidence="2 3">
    <name type="scientific">Mariprofundus aestuarium</name>
    <dbReference type="NCBI Taxonomy" id="1921086"/>
    <lineage>
        <taxon>Bacteria</taxon>
        <taxon>Pseudomonadati</taxon>
        <taxon>Pseudomonadota</taxon>
        <taxon>Candidatius Mariprofundia</taxon>
        <taxon>Mariprofundales</taxon>
        <taxon>Mariprofundaceae</taxon>
        <taxon>Mariprofundus</taxon>
    </lineage>
</organism>
<keyword evidence="3" id="KW-1185">Reference proteome</keyword>
<evidence type="ECO:0000313" key="2">
    <source>
        <dbReference type="EMBL" id="ATX79976.1"/>
    </source>
</evidence>
<accession>A0A2K8L6V1</accession>
<feature type="transmembrane region" description="Helical" evidence="1">
    <location>
        <begin position="34"/>
        <end position="52"/>
    </location>
</feature>
<keyword evidence="1" id="KW-0472">Membrane</keyword>
<gene>
    <name evidence="2" type="ORF">Ga0123461_1563</name>
</gene>
<reference evidence="2 3" key="1">
    <citation type="submission" date="2016-12" db="EMBL/GenBank/DDBJ databases">
        <title>Isolation and genomic insights into novel planktonic Zetaproteobacteria from stratified waters of the Chesapeake Bay.</title>
        <authorList>
            <person name="McAllister S.M."/>
            <person name="Kato S."/>
            <person name="Chan C.S."/>
            <person name="Chiu B.K."/>
            <person name="Field E.K."/>
        </authorList>
    </citation>
    <scope>NUCLEOTIDE SEQUENCE [LARGE SCALE GENOMIC DNA]</scope>
    <source>
        <strain evidence="2 3">CP-5</strain>
    </source>
</reference>
<keyword evidence="1" id="KW-1133">Transmembrane helix</keyword>
<dbReference type="EMBL" id="CP018799">
    <property type="protein sequence ID" value="ATX79976.1"/>
    <property type="molecule type" value="Genomic_DNA"/>
</dbReference>
<sequence length="73" mass="8736">MIYNIIGKRFLEVCTLKCEVSDMSFKEIITYDKWIIYAFLVFIFLTFLYIAWTGNEILGLLYELQEWAQLPGR</sequence>
<dbReference type="Proteomes" id="UP000231701">
    <property type="component" value="Chromosome"/>
</dbReference>
<proteinExistence type="predicted"/>
<evidence type="ECO:0000256" key="1">
    <source>
        <dbReference type="SAM" id="Phobius"/>
    </source>
</evidence>
<evidence type="ECO:0000313" key="3">
    <source>
        <dbReference type="Proteomes" id="UP000231701"/>
    </source>
</evidence>
<protein>
    <submittedName>
        <fullName evidence="2">Uncharacterized protein</fullName>
    </submittedName>
</protein>